<dbReference type="Pfam" id="PF13585">
    <property type="entry name" value="CHU_C"/>
    <property type="match status" value="1"/>
</dbReference>
<dbReference type="PROSITE" id="PS50093">
    <property type="entry name" value="PKD"/>
    <property type="match status" value="1"/>
</dbReference>
<evidence type="ECO:0000313" key="2">
    <source>
        <dbReference type="EMBL" id="GAA0743013.1"/>
    </source>
</evidence>
<comment type="caution">
    <text evidence="2">The sequence shown here is derived from an EMBL/GenBank/DDBJ whole genome shotgun (WGS) entry which is preliminary data.</text>
</comment>
<dbReference type="Proteomes" id="UP001500736">
    <property type="component" value="Unassembled WGS sequence"/>
</dbReference>
<dbReference type="EMBL" id="BAAAGF010000002">
    <property type="protein sequence ID" value="GAA0743013.1"/>
    <property type="molecule type" value="Genomic_DNA"/>
</dbReference>
<proteinExistence type="predicted"/>
<dbReference type="Pfam" id="PF18911">
    <property type="entry name" value="PKD_4"/>
    <property type="match status" value="1"/>
</dbReference>
<accession>A0ABN1JMP5</accession>
<keyword evidence="3" id="KW-1185">Reference proteome</keyword>
<feature type="domain" description="PKD" evidence="1">
    <location>
        <begin position="431"/>
        <end position="470"/>
    </location>
</feature>
<sequence length="914" mass="101872">MIRRFLLIIFCLTTISLFSQNESAIWYFGYNAGLDFNTGDDPSVLLNGQLITKEGCATISDANGSLLFYTDGRTVWDRQHQVMPNGEGLLGHSSSTESALIIPKPGNSNSYYIFTIDKPSYFLTEDEPIDGVNYSEVDMTLNNGLGDVVDTQKNIHLITYDVNNATQSEYKSSEKITAVTHSDGSAVWVITHFRNKFYAFLVDYTGVVDTPVVSSVQQMVEPRINEEGANVTAIGYLKVSPDGEKIAIAHSSTNLGSPRNGTKKSGKVLLYDFNNATGVVSNQKNVISNTYPYGVEFSPNSELLYVTTSVFDEDDLFVTSYLYQYQTEAANVEATQQTVNSSSNVAGALQLAINGKIYRAGYPVFGEGEYLSVINNPNGIGSACNYSHNSLFLEGKTAQLGLPPFIQSIFLYTFDYEFTCLGDTTHFFITSEEPYDTVEWNFGDGQTSTNEEAYHFYDQPGTYTATLTLSINGVEYDPMVKQINISEAPNVMQNTYNLVQCDSYDNDPNDGIATFNLALANEPLTFNTSEAIQVYYYHSEAEALADEHNSNALNNVYENQYQGEILYAKVYKANTQCFNIASIRLETTQSVDLNSFELETCDLDNSGIAEFNLNNAVENIVNTLNLPTNVNVTFHETQQDAAIGINAVPLNYTSSSTSLYIRAENDNVCYGGGVLELIVKDFPLIDDQTINVCPSEFPIIIDSGLSNSDVSNFNYLWNTNDTTNQIYINEPGIYNLTIIDPTLNCEKHITVTVNQIETAQVESIIINDYDVTINLITTIGDFVFSLDDPNGIYQPSNVFTNVEAGSHTVYIKDLFNCNISSETFNIIGFPKYFTPNNDGRHDTWNIKGLDPNDYPDITIYIFNRYGKLLRAFNPNTSNGWDGLLHGKLLTPDDYWYYLKLPEGKEYRGHFSLKI</sequence>
<protein>
    <recommendedName>
        <fullName evidence="1">PKD domain-containing protein</fullName>
    </recommendedName>
</protein>
<evidence type="ECO:0000313" key="3">
    <source>
        <dbReference type="Proteomes" id="UP001500736"/>
    </source>
</evidence>
<dbReference type="CDD" id="cd00146">
    <property type="entry name" value="PKD"/>
    <property type="match status" value="1"/>
</dbReference>
<gene>
    <name evidence="2" type="ORF">GCM10009431_15700</name>
</gene>
<dbReference type="InterPro" id="IPR000601">
    <property type="entry name" value="PKD_dom"/>
</dbReference>
<dbReference type="InterPro" id="IPR013783">
    <property type="entry name" value="Ig-like_fold"/>
</dbReference>
<dbReference type="InterPro" id="IPR035986">
    <property type="entry name" value="PKD_dom_sf"/>
</dbReference>
<evidence type="ECO:0000259" key="1">
    <source>
        <dbReference type="PROSITE" id="PS50093"/>
    </source>
</evidence>
<organism evidence="2 3">
    <name type="scientific">Gaetbulibacter jejuensis</name>
    <dbReference type="NCBI Taxonomy" id="584607"/>
    <lineage>
        <taxon>Bacteria</taxon>
        <taxon>Pseudomonadati</taxon>
        <taxon>Bacteroidota</taxon>
        <taxon>Flavobacteriia</taxon>
        <taxon>Flavobacteriales</taxon>
        <taxon>Flavobacteriaceae</taxon>
        <taxon>Gaetbulibacter</taxon>
    </lineage>
</organism>
<dbReference type="NCBIfam" id="TIGR04131">
    <property type="entry name" value="Bac_Flav_CTERM"/>
    <property type="match status" value="1"/>
</dbReference>
<dbReference type="SUPFAM" id="SSF49299">
    <property type="entry name" value="PKD domain"/>
    <property type="match status" value="1"/>
</dbReference>
<dbReference type="RefSeq" id="WP_343797228.1">
    <property type="nucleotide sequence ID" value="NZ_BAAAGF010000002.1"/>
</dbReference>
<reference evidence="2 3" key="1">
    <citation type="journal article" date="2019" name="Int. J. Syst. Evol. Microbiol.">
        <title>The Global Catalogue of Microorganisms (GCM) 10K type strain sequencing project: providing services to taxonomists for standard genome sequencing and annotation.</title>
        <authorList>
            <consortium name="The Broad Institute Genomics Platform"/>
            <consortium name="The Broad Institute Genome Sequencing Center for Infectious Disease"/>
            <person name="Wu L."/>
            <person name="Ma J."/>
        </authorList>
    </citation>
    <scope>NUCLEOTIDE SEQUENCE [LARGE SCALE GENOMIC DNA]</scope>
    <source>
        <strain evidence="2 3">JCM 15976</strain>
    </source>
</reference>
<dbReference type="Gene3D" id="2.60.40.10">
    <property type="entry name" value="Immunoglobulins"/>
    <property type="match status" value="1"/>
</dbReference>
<name>A0ABN1JMP5_9FLAO</name>
<dbReference type="SUPFAM" id="SSF75011">
    <property type="entry name" value="3-carboxy-cis,cis-mucoante lactonizing enzyme"/>
    <property type="match status" value="1"/>
</dbReference>
<dbReference type="InterPro" id="IPR026341">
    <property type="entry name" value="T9SS_type_B"/>
</dbReference>